<reference evidence="1 2" key="1">
    <citation type="journal article" date="2019" name="Nat. Ecol. Evol.">
        <title>Megaphylogeny resolves global patterns of mushroom evolution.</title>
        <authorList>
            <person name="Varga T."/>
            <person name="Krizsan K."/>
            <person name="Foldi C."/>
            <person name="Dima B."/>
            <person name="Sanchez-Garcia M."/>
            <person name="Sanchez-Ramirez S."/>
            <person name="Szollosi G.J."/>
            <person name="Szarkandi J.G."/>
            <person name="Papp V."/>
            <person name="Albert L."/>
            <person name="Andreopoulos W."/>
            <person name="Angelini C."/>
            <person name="Antonin V."/>
            <person name="Barry K.W."/>
            <person name="Bougher N.L."/>
            <person name="Buchanan P."/>
            <person name="Buyck B."/>
            <person name="Bense V."/>
            <person name="Catcheside P."/>
            <person name="Chovatia M."/>
            <person name="Cooper J."/>
            <person name="Damon W."/>
            <person name="Desjardin D."/>
            <person name="Finy P."/>
            <person name="Geml J."/>
            <person name="Haridas S."/>
            <person name="Hughes K."/>
            <person name="Justo A."/>
            <person name="Karasinski D."/>
            <person name="Kautmanova I."/>
            <person name="Kiss B."/>
            <person name="Kocsube S."/>
            <person name="Kotiranta H."/>
            <person name="LaButti K.M."/>
            <person name="Lechner B.E."/>
            <person name="Liimatainen K."/>
            <person name="Lipzen A."/>
            <person name="Lukacs Z."/>
            <person name="Mihaltcheva S."/>
            <person name="Morgado L.N."/>
            <person name="Niskanen T."/>
            <person name="Noordeloos M.E."/>
            <person name="Ohm R.A."/>
            <person name="Ortiz-Santana B."/>
            <person name="Ovrebo C."/>
            <person name="Racz N."/>
            <person name="Riley R."/>
            <person name="Savchenko A."/>
            <person name="Shiryaev A."/>
            <person name="Soop K."/>
            <person name="Spirin V."/>
            <person name="Szebenyi C."/>
            <person name="Tomsovsky M."/>
            <person name="Tulloss R.E."/>
            <person name="Uehling J."/>
            <person name="Grigoriev I.V."/>
            <person name="Vagvolgyi C."/>
            <person name="Papp T."/>
            <person name="Martin F.M."/>
            <person name="Miettinen O."/>
            <person name="Hibbett D.S."/>
            <person name="Nagy L.G."/>
        </authorList>
    </citation>
    <scope>NUCLEOTIDE SEQUENCE [LARGE SCALE GENOMIC DNA]</scope>
    <source>
        <strain evidence="1 2">NL-1719</strain>
    </source>
</reference>
<organism evidence="1 2">
    <name type="scientific">Pluteus cervinus</name>
    <dbReference type="NCBI Taxonomy" id="181527"/>
    <lineage>
        <taxon>Eukaryota</taxon>
        <taxon>Fungi</taxon>
        <taxon>Dikarya</taxon>
        <taxon>Basidiomycota</taxon>
        <taxon>Agaricomycotina</taxon>
        <taxon>Agaricomycetes</taxon>
        <taxon>Agaricomycetidae</taxon>
        <taxon>Agaricales</taxon>
        <taxon>Pluteineae</taxon>
        <taxon>Pluteaceae</taxon>
        <taxon>Pluteus</taxon>
    </lineage>
</organism>
<evidence type="ECO:0000313" key="2">
    <source>
        <dbReference type="Proteomes" id="UP000308600"/>
    </source>
</evidence>
<feature type="non-terminal residue" evidence="1">
    <location>
        <position position="280"/>
    </location>
</feature>
<keyword evidence="2" id="KW-1185">Reference proteome</keyword>
<gene>
    <name evidence="1" type="ORF">BDN72DRAFT_965997</name>
</gene>
<dbReference type="EMBL" id="ML208936">
    <property type="protein sequence ID" value="TFK59594.1"/>
    <property type="molecule type" value="Genomic_DNA"/>
</dbReference>
<sequence>MSSSHSPPDSILSLSVSGLTPIEAFAKVDTEISRLELQLLHLRHLRNTIPPIATLPDEILSEIFVHCHNADTDAAMQPLPKAPTLSSSHRDPLDSMPWCHGRLVLSWVSRHWRSVALSFSRLWAFITNGSIEHTEECIVRSRAHHLSICLQYPSRDLLFICLRQLDRVSQFRVKLASPVEDEDVYGEVWTKKAPHLISLYLEGFDFRTQSCFDPNPLFGGSLSYLHTLTLANCQGSWTSTISWTSPLLESASNLTSLSIDSPIHFGISMRALFEEVLYLP</sequence>
<name>A0ACD3A2I9_9AGAR</name>
<evidence type="ECO:0000313" key="1">
    <source>
        <dbReference type="EMBL" id="TFK59594.1"/>
    </source>
</evidence>
<protein>
    <submittedName>
        <fullName evidence="1">Uncharacterized protein</fullName>
    </submittedName>
</protein>
<dbReference type="Proteomes" id="UP000308600">
    <property type="component" value="Unassembled WGS sequence"/>
</dbReference>
<proteinExistence type="predicted"/>
<accession>A0ACD3A2I9</accession>